<feature type="compositionally biased region" description="Acidic residues" evidence="1">
    <location>
        <begin position="333"/>
        <end position="343"/>
    </location>
</feature>
<feature type="compositionally biased region" description="Basic and acidic residues" evidence="1">
    <location>
        <begin position="432"/>
        <end position="446"/>
    </location>
</feature>
<evidence type="ECO:0000313" key="3">
    <source>
        <dbReference type="Proteomes" id="UP000256328"/>
    </source>
</evidence>
<evidence type="ECO:0000256" key="1">
    <source>
        <dbReference type="SAM" id="MobiDB-lite"/>
    </source>
</evidence>
<feature type="compositionally biased region" description="Low complexity" evidence="1">
    <location>
        <begin position="348"/>
        <end position="368"/>
    </location>
</feature>
<name>A0A3D8R7E6_9HELO</name>
<comment type="caution">
    <text evidence="2">The sequence shown here is derived from an EMBL/GenBank/DDBJ whole genome shotgun (WGS) entry which is preliminary data.</text>
</comment>
<dbReference type="OrthoDB" id="3558721at2759"/>
<dbReference type="InterPro" id="IPR018247">
    <property type="entry name" value="EF_Hand_1_Ca_BS"/>
</dbReference>
<feature type="region of interest" description="Disordered" evidence="1">
    <location>
        <begin position="432"/>
        <end position="452"/>
    </location>
</feature>
<keyword evidence="3" id="KW-1185">Reference proteome</keyword>
<proteinExistence type="predicted"/>
<dbReference type="EMBL" id="PDLN01000012">
    <property type="protein sequence ID" value="RDW69937.1"/>
    <property type="molecule type" value="Genomic_DNA"/>
</dbReference>
<organism evidence="2 3">
    <name type="scientific">Coleophoma crateriformis</name>
    <dbReference type="NCBI Taxonomy" id="565419"/>
    <lineage>
        <taxon>Eukaryota</taxon>
        <taxon>Fungi</taxon>
        <taxon>Dikarya</taxon>
        <taxon>Ascomycota</taxon>
        <taxon>Pezizomycotina</taxon>
        <taxon>Leotiomycetes</taxon>
        <taxon>Helotiales</taxon>
        <taxon>Dermateaceae</taxon>
        <taxon>Coleophoma</taxon>
    </lineage>
</organism>
<feature type="region of interest" description="Disordered" evidence="1">
    <location>
        <begin position="291"/>
        <end position="314"/>
    </location>
</feature>
<accession>A0A3D8R7E6</accession>
<sequence>MAERHAILNARALSTLLDRDDRVSKITDGYGDFDLAPKGLQCLHCYDPLDRVARSVPIEEELEAMSMGGAAAAPLQGSFLALPKDIRDLIYQHWLAPFQNPWDHGRIHVAVGVVYDRRCHPFRNGYSLTVPVAVAARDNDYRPEAPHYHLARGEYHRLAALAQTCKQVRAELGAMFWRNVYVDIDHWEYLFVDFLQDRPAAWAGIKKLRMVWACEDRATDLNDGWGSIVEFCDFIHNKLELEELIFNLETCPRVVKDILAMGNSLKWVRAFRQLKMEKLSVVLSLCRDKNEGSDMSDLSDGTHDYLDSDSEDEEDVAVRQAALDYLAQDEDVALSEDDEEEPGLDAASTGSSSGLETPSEESSSSASSDVEDDDEDEDVDDYDDDDEDSIGSMEFREALSAELAPLIEALLHPPFEHAEQVSAADEYLAERRALGDDGSKSEKVEVEGGEEL</sequence>
<dbReference type="Proteomes" id="UP000256328">
    <property type="component" value="Unassembled WGS sequence"/>
</dbReference>
<dbReference type="PROSITE" id="PS00018">
    <property type="entry name" value="EF_HAND_1"/>
    <property type="match status" value="1"/>
</dbReference>
<gene>
    <name evidence="2" type="ORF">BP5796_08334</name>
</gene>
<dbReference type="AlphaFoldDB" id="A0A3D8R7E6"/>
<protein>
    <submittedName>
        <fullName evidence="2">Uncharacterized protein</fullName>
    </submittedName>
</protein>
<feature type="compositionally biased region" description="Acidic residues" evidence="1">
    <location>
        <begin position="369"/>
        <end position="389"/>
    </location>
</feature>
<reference evidence="2 3" key="1">
    <citation type="journal article" date="2018" name="IMA Fungus">
        <title>IMA Genome-F 9: Draft genome sequence of Annulohypoxylon stygium, Aspergillus mulundensis, Berkeleyomyces basicola (syn. Thielaviopsis basicola), Ceratocystis smalleyi, two Cercospora beticola strains, Coleophoma cylindrospora, Fusarium fracticaudum, Phialophora cf. hyalina, and Morchella septimelata.</title>
        <authorList>
            <person name="Wingfield B.D."/>
            <person name="Bills G.F."/>
            <person name="Dong Y."/>
            <person name="Huang W."/>
            <person name="Nel W.J."/>
            <person name="Swalarsk-Parry B.S."/>
            <person name="Vaghefi N."/>
            <person name="Wilken P.M."/>
            <person name="An Z."/>
            <person name="de Beer Z.W."/>
            <person name="De Vos L."/>
            <person name="Chen L."/>
            <person name="Duong T.A."/>
            <person name="Gao Y."/>
            <person name="Hammerbacher A."/>
            <person name="Kikkert J.R."/>
            <person name="Li Y."/>
            <person name="Li H."/>
            <person name="Li K."/>
            <person name="Li Q."/>
            <person name="Liu X."/>
            <person name="Ma X."/>
            <person name="Naidoo K."/>
            <person name="Pethybridge S.J."/>
            <person name="Sun J."/>
            <person name="Steenkamp E.T."/>
            <person name="van der Nest M.A."/>
            <person name="van Wyk S."/>
            <person name="Wingfield M.J."/>
            <person name="Xiong C."/>
            <person name="Yue Q."/>
            <person name="Zhang X."/>
        </authorList>
    </citation>
    <scope>NUCLEOTIDE SEQUENCE [LARGE SCALE GENOMIC DNA]</scope>
    <source>
        <strain evidence="2 3">BP5796</strain>
    </source>
</reference>
<feature type="region of interest" description="Disordered" evidence="1">
    <location>
        <begin position="333"/>
        <end position="396"/>
    </location>
</feature>
<evidence type="ECO:0000313" key="2">
    <source>
        <dbReference type="EMBL" id="RDW69937.1"/>
    </source>
</evidence>